<dbReference type="EMBL" id="JAHLQI010000010">
    <property type="protein sequence ID" value="MBU5491533.1"/>
    <property type="molecule type" value="Genomic_DNA"/>
</dbReference>
<dbReference type="RefSeq" id="WP_216471276.1">
    <property type="nucleotide sequence ID" value="NZ_JAHLQI010000010.1"/>
</dbReference>
<accession>A0ABS6EVH4</accession>
<dbReference type="Proteomes" id="UP000783588">
    <property type="component" value="Unassembled WGS sequence"/>
</dbReference>
<evidence type="ECO:0000256" key="5">
    <source>
        <dbReference type="ARBA" id="ARBA00022989"/>
    </source>
</evidence>
<keyword evidence="3" id="KW-0997">Cell inner membrane</keyword>
<evidence type="ECO:0000313" key="10">
    <source>
        <dbReference type="EMBL" id="MBU5491533.1"/>
    </source>
</evidence>
<comment type="caution">
    <text evidence="10">The sequence shown here is derived from an EMBL/GenBank/DDBJ whole genome shotgun (WGS) entry which is preliminary data.</text>
</comment>
<dbReference type="PANTHER" id="PTHR34390:SF1">
    <property type="entry name" value="SUCCINATE TRANSPORTER SUBUNIT YJJB-RELATED"/>
    <property type="match status" value="1"/>
</dbReference>
<dbReference type="InterPro" id="IPR050539">
    <property type="entry name" value="ThrE_Dicarb/AminoAcid_Exp"/>
</dbReference>
<evidence type="ECO:0000256" key="2">
    <source>
        <dbReference type="ARBA" id="ARBA00022475"/>
    </source>
</evidence>
<feature type="transmembrane region" description="Helical" evidence="8">
    <location>
        <begin position="55"/>
        <end position="71"/>
    </location>
</feature>
<feature type="transmembrane region" description="Helical" evidence="8">
    <location>
        <begin position="6"/>
        <end position="22"/>
    </location>
</feature>
<feature type="transmembrane region" description="Helical" evidence="8">
    <location>
        <begin position="121"/>
        <end position="143"/>
    </location>
</feature>
<keyword evidence="5 8" id="KW-1133">Transmembrane helix</keyword>
<keyword evidence="2" id="KW-1003">Cell membrane</keyword>
<evidence type="ECO:0000256" key="6">
    <source>
        <dbReference type="ARBA" id="ARBA00023136"/>
    </source>
</evidence>
<organism evidence="10 11">
    <name type="scientific">Butyricicoccus intestinisimiae</name>
    <dbReference type="NCBI Taxonomy" id="2841509"/>
    <lineage>
        <taxon>Bacteria</taxon>
        <taxon>Bacillati</taxon>
        <taxon>Bacillota</taxon>
        <taxon>Clostridia</taxon>
        <taxon>Eubacteriales</taxon>
        <taxon>Butyricicoccaceae</taxon>
        <taxon>Butyricicoccus</taxon>
    </lineage>
</organism>
<evidence type="ECO:0000256" key="4">
    <source>
        <dbReference type="ARBA" id="ARBA00022692"/>
    </source>
</evidence>
<sequence>MTALLYESIISLFASLCFGILFQLRGRKLIFAAIGGMISWFLYLGSSLLFPHHDILSYFISSVGFTLYSECSARMHHAPTSIFLTISLIPLVPGNGIYQTMYYCVLSDTAKALAEGVNTVAISGALALGIVVVSSIFHAVRVIKPKHSFLLR</sequence>
<dbReference type="PANTHER" id="PTHR34390">
    <property type="entry name" value="UPF0442 PROTEIN YJJB-RELATED"/>
    <property type="match status" value="1"/>
</dbReference>
<gene>
    <name evidence="10" type="ORF">KQI75_13060</name>
</gene>
<evidence type="ECO:0000256" key="7">
    <source>
        <dbReference type="ARBA" id="ARBA00034125"/>
    </source>
</evidence>
<evidence type="ECO:0000256" key="1">
    <source>
        <dbReference type="ARBA" id="ARBA00004651"/>
    </source>
</evidence>
<keyword evidence="6 8" id="KW-0472">Membrane</keyword>
<proteinExistence type="inferred from homology"/>
<feature type="transmembrane region" description="Helical" evidence="8">
    <location>
        <begin position="29"/>
        <end position="49"/>
    </location>
</feature>
<comment type="subcellular location">
    <subcellularLocation>
        <location evidence="1">Cell membrane</location>
        <topology evidence="1">Multi-pass membrane protein</topology>
    </subcellularLocation>
</comment>
<keyword evidence="4 8" id="KW-0812">Transmembrane</keyword>
<evidence type="ECO:0000256" key="3">
    <source>
        <dbReference type="ARBA" id="ARBA00022519"/>
    </source>
</evidence>
<protein>
    <submittedName>
        <fullName evidence="10">Threonine/serine exporter family protein</fullName>
    </submittedName>
</protein>
<evidence type="ECO:0000313" key="11">
    <source>
        <dbReference type="Proteomes" id="UP000783588"/>
    </source>
</evidence>
<feature type="domain" description="Threonine/Serine exporter ThrE" evidence="9">
    <location>
        <begin position="8"/>
        <end position="136"/>
    </location>
</feature>
<keyword evidence="11" id="KW-1185">Reference proteome</keyword>
<name>A0ABS6EVH4_9FIRM</name>
<feature type="transmembrane region" description="Helical" evidence="8">
    <location>
        <begin position="83"/>
        <end position="101"/>
    </location>
</feature>
<evidence type="ECO:0000259" key="9">
    <source>
        <dbReference type="Pfam" id="PF12821"/>
    </source>
</evidence>
<dbReference type="Pfam" id="PF12821">
    <property type="entry name" value="ThrE_2"/>
    <property type="match status" value="1"/>
</dbReference>
<dbReference type="InterPro" id="IPR024528">
    <property type="entry name" value="ThrE_2"/>
</dbReference>
<evidence type="ECO:0000256" key="8">
    <source>
        <dbReference type="SAM" id="Phobius"/>
    </source>
</evidence>
<comment type="similarity">
    <text evidence="7">Belongs to the ThrE exporter (TC 2.A.79) family.</text>
</comment>
<reference evidence="10 11" key="1">
    <citation type="submission" date="2021-06" db="EMBL/GenBank/DDBJ databases">
        <authorList>
            <person name="Sun Q."/>
            <person name="Li D."/>
        </authorList>
    </citation>
    <scope>NUCLEOTIDE SEQUENCE [LARGE SCALE GENOMIC DNA]</scope>
    <source>
        <strain evidence="10 11">MSJd-7</strain>
    </source>
</reference>